<evidence type="ECO:0000313" key="2">
    <source>
        <dbReference type="Proteomes" id="UP000244855"/>
    </source>
</evidence>
<dbReference type="InterPro" id="IPR036047">
    <property type="entry name" value="F-box-like_dom_sf"/>
</dbReference>
<evidence type="ECO:0008006" key="3">
    <source>
        <dbReference type="Google" id="ProtNLM"/>
    </source>
</evidence>
<organism evidence="1 2">
    <name type="scientific">Periconia macrospinosa</name>
    <dbReference type="NCBI Taxonomy" id="97972"/>
    <lineage>
        <taxon>Eukaryota</taxon>
        <taxon>Fungi</taxon>
        <taxon>Dikarya</taxon>
        <taxon>Ascomycota</taxon>
        <taxon>Pezizomycotina</taxon>
        <taxon>Dothideomycetes</taxon>
        <taxon>Pleosporomycetidae</taxon>
        <taxon>Pleosporales</taxon>
        <taxon>Massarineae</taxon>
        <taxon>Periconiaceae</taxon>
        <taxon>Periconia</taxon>
    </lineage>
</organism>
<dbReference type="EMBL" id="KZ805312">
    <property type="protein sequence ID" value="PVI05723.1"/>
    <property type="molecule type" value="Genomic_DNA"/>
</dbReference>
<gene>
    <name evidence="1" type="ORF">DM02DRAFT_684044</name>
</gene>
<dbReference type="AlphaFoldDB" id="A0A2V1E567"/>
<protein>
    <recommendedName>
        <fullName evidence="3">F-box domain-containing protein</fullName>
    </recommendedName>
</protein>
<dbReference type="Proteomes" id="UP000244855">
    <property type="component" value="Unassembled WGS sequence"/>
</dbReference>
<keyword evidence="2" id="KW-1185">Reference proteome</keyword>
<accession>A0A2V1E567</accession>
<proteinExistence type="predicted"/>
<name>A0A2V1E567_9PLEO</name>
<evidence type="ECO:0000313" key="1">
    <source>
        <dbReference type="EMBL" id="PVI05723.1"/>
    </source>
</evidence>
<reference evidence="1 2" key="1">
    <citation type="journal article" date="2018" name="Sci. Rep.">
        <title>Comparative genomics provides insights into the lifestyle and reveals functional heterogeneity of dark septate endophytic fungi.</title>
        <authorList>
            <person name="Knapp D.G."/>
            <person name="Nemeth J.B."/>
            <person name="Barry K."/>
            <person name="Hainaut M."/>
            <person name="Henrissat B."/>
            <person name="Johnson J."/>
            <person name="Kuo A."/>
            <person name="Lim J.H.P."/>
            <person name="Lipzen A."/>
            <person name="Nolan M."/>
            <person name="Ohm R.A."/>
            <person name="Tamas L."/>
            <person name="Grigoriev I.V."/>
            <person name="Spatafora J.W."/>
            <person name="Nagy L.G."/>
            <person name="Kovacs G.M."/>
        </authorList>
    </citation>
    <scope>NUCLEOTIDE SEQUENCE [LARGE SCALE GENOMIC DNA]</scope>
    <source>
        <strain evidence="1 2">DSE2036</strain>
    </source>
</reference>
<sequence>MVSPLESKTQNNVLSDYRQNAHMYDRTDLFSKLPNELIYYITEKLDDKASSSLRLTCHRLASCGLSEILRDKKRMPKTLHFCLRRNDLRILNAILHNEAIMERIEGVLLGCAYFDKNDVAKAKIRKEGGGTGNFYFHQGQDMDRLTFDHSSPPGYRRSDATEADKEQEVISLMVTTLNLLQRWKNISVRFGCTFNPRDTLNTLPLGLRKLGRPYRFYYLEDSEDVFLEYKNAIFLDQPRFLDWALYILLSAILQVKDCSVPIEFVLQGKTAEQEMHHCIPIKQSFRYRKRPVGISMEMHRAYKTRCWEQAGCLKSDWLAKRLQSNKQVAEKLGPFIHSITWLELPGVGLMLDMDPPGTHSLWYSNMIGACEFFSGVPLYDCRSLSTIRLPAELQNSWRLSSVRHLE</sequence>
<dbReference type="SUPFAM" id="SSF81383">
    <property type="entry name" value="F-box domain"/>
    <property type="match status" value="1"/>
</dbReference>